<organism evidence="2 3">
    <name type="scientific">Desulfococcus multivorans DSM 2059</name>
    <dbReference type="NCBI Taxonomy" id="1121405"/>
    <lineage>
        <taxon>Bacteria</taxon>
        <taxon>Pseudomonadati</taxon>
        <taxon>Thermodesulfobacteriota</taxon>
        <taxon>Desulfobacteria</taxon>
        <taxon>Desulfobacterales</taxon>
        <taxon>Desulfococcaceae</taxon>
        <taxon>Desulfococcus</taxon>
    </lineage>
</organism>
<dbReference type="Proteomes" id="UP000014977">
    <property type="component" value="Unassembled WGS sequence"/>
</dbReference>
<comment type="caution">
    <text evidence="2">The sequence shown here is derived from an EMBL/GenBank/DDBJ whole genome shotgun (WGS) entry which is preliminary data.</text>
</comment>
<proteinExistence type="predicted"/>
<dbReference type="RefSeq" id="WP_020875144.1">
    <property type="nucleotide sequence ID" value="NZ_ATHJ01000011.1"/>
</dbReference>
<gene>
    <name evidence="2" type="ORF">dsmv_0953</name>
</gene>
<protein>
    <submittedName>
        <fullName evidence="2">Uncharacterized protein</fullName>
    </submittedName>
</protein>
<keyword evidence="3" id="KW-1185">Reference proteome</keyword>
<evidence type="ECO:0000313" key="3">
    <source>
        <dbReference type="Proteomes" id="UP000014977"/>
    </source>
</evidence>
<accession>S7U6F2</accession>
<name>S7U6F2_DESML</name>
<dbReference type="AlphaFoldDB" id="S7U6F2"/>
<dbReference type="OrthoDB" id="5421098at2"/>
<sequence>MRKRQWRFGYIFFYVLFLPDTWQIITGLIAAWVVVPRIRPQDLGAAGGVVLFFMIAVIGYVAAAPLGRWITRALKKWILGDRRP</sequence>
<keyword evidence="1" id="KW-1133">Transmembrane helix</keyword>
<feature type="transmembrane region" description="Helical" evidence="1">
    <location>
        <begin position="45"/>
        <end position="66"/>
    </location>
</feature>
<reference evidence="2 3" key="1">
    <citation type="journal article" date="2013" name="Genome Announc.">
        <title>Draft genome sequences for three mercury-methylating, sulfate-reducing bacteria.</title>
        <authorList>
            <person name="Brown S.D."/>
            <person name="Hurt R.A.Jr."/>
            <person name="Gilmour C.C."/>
            <person name="Elias D.A."/>
        </authorList>
    </citation>
    <scope>NUCLEOTIDE SEQUENCE [LARGE SCALE GENOMIC DNA]</scope>
    <source>
        <strain evidence="2 3">DSM 2059</strain>
    </source>
</reference>
<evidence type="ECO:0000256" key="1">
    <source>
        <dbReference type="SAM" id="Phobius"/>
    </source>
</evidence>
<keyword evidence="1" id="KW-0812">Transmembrane</keyword>
<evidence type="ECO:0000313" key="2">
    <source>
        <dbReference type="EMBL" id="EPR44917.1"/>
    </source>
</evidence>
<keyword evidence="1" id="KW-0472">Membrane</keyword>
<feature type="transmembrane region" description="Helical" evidence="1">
    <location>
        <begin position="12"/>
        <end position="33"/>
    </location>
</feature>
<dbReference type="EMBL" id="ATHJ01000011">
    <property type="protein sequence ID" value="EPR44917.1"/>
    <property type="molecule type" value="Genomic_DNA"/>
</dbReference>